<organism evidence="4 5">
    <name type="scientific">Rhodocista pekingensis</name>
    <dbReference type="NCBI Taxonomy" id="201185"/>
    <lineage>
        <taxon>Bacteria</taxon>
        <taxon>Pseudomonadati</taxon>
        <taxon>Pseudomonadota</taxon>
        <taxon>Alphaproteobacteria</taxon>
        <taxon>Rhodospirillales</taxon>
        <taxon>Azospirillaceae</taxon>
        <taxon>Rhodocista</taxon>
    </lineage>
</organism>
<dbReference type="PANTHER" id="PTHR11820:SF90">
    <property type="entry name" value="FLUTATHIONE S-TRANSFERASE"/>
    <property type="match status" value="1"/>
</dbReference>
<dbReference type="GO" id="GO:0016787">
    <property type="term" value="F:hydrolase activity"/>
    <property type="evidence" value="ECO:0007669"/>
    <property type="project" value="UniProtKB-KW"/>
</dbReference>
<dbReference type="SUPFAM" id="SSF56529">
    <property type="entry name" value="FAH"/>
    <property type="match status" value="1"/>
</dbReference>
<gene>
    <name evidence="4" type="ORF">ACFQPS_18695</name>
</gene>
<dbReference type="Pfam" id="PF01557">
    <property type="entry name" value="FAA_hydrolase"/>
    <property type="match status" value="1"/>
</dbReference>
<proteinExistence type="predicted"/>
<dbReference type="InterPro" id="IPR036663">
    <property type="entry name" value="Fumarylacetoacetase_C_sf"/>
</dbReference>
<dbReference type="Gene3D" id="3.90.850.10">
    <property type="entry name" value="Fumarylacetoacetase-like, C-terminal domain"/>
    <property type="match status" value="1"/>
</dbReference>
<evidence type="ECO:0000256" key="2">
    <source>
        <dbReference type="SAM" id="MobiDB-lite"/>
    </source>
</evidence>
<reference evidence="5" key="1">
    <citation type="journal article" date="2019" name="Int. J. Syst. Evol. Microbiol.">
        <title>The Global Catalogue of Microorganisms (GCM) 10K type strain sequencing project: providing services to taxonomists for standard genome sequencing and annotation.</title>
        <authorList>
            <consortium name="The Broad Institute Genomics Platform"/>
            <consortium name="The Broad Institute Genome Sequencing Center for Infectious Disease"/>
            <person name="Wu L."/>
            <person name="Ma J."/>
        </authorList>
    </citation>
    <scope>NUCLEOTIDE SEQUENCE [LARGE SCALE GENOMIC DNA]</scope>
    <source>
        <strain evidence="5">CGMCC 1.16275</strain>
    </source>
</reference>
<accession>A0ABW2KYZ5</accession>
<keyword evidence="5" id="KW-1185">Reference proteome</keyword>
<dbReference type="Proteomes" id="UP001596456">
    <property type="component" value="Unassembled WGS sequence"/>
</dbReference>
<evidence type="ECO:0000313" key="4">
    <source>
        <dbReference type="EMBL" id="MFC7335202.1"/>
    </source>
</evidence>
<name>A0ABW2KYZ5_9PROT</name>
<evidence type="ECO:0000259" key="3">
    <source>
        <dbReference type="Pfam" id="PF01557"/>
    </source>
</evidence>
<feature type="region of interest" description="Disordered" evidence="2">
    <location>
        <begin position="1"/>
        <end position="21"/>
    </location>
</feature>
<feature type="domain" description="Fumarylacetoacetase-like C-terminal" evidence="3">
    <location>
        <begin position="36"/>
        <end position="236"/>
    </location>
</feature>
<dbReference type="PANTHER" id="PTHR11820">
    <property type="entry name" value="ACYLPYRUVASE"/>
    <property type="match status" value="1"/>
</dbReference>
<keyword evidence="4" id="KW-0378">Hydrolase</keyword>
<evidence type="ECO:0000256" key="1">
    <source>
        <dbReference type="ARBA" id="ARBA00022723"/>
    </source>
</evidence>
<evidence type="ECO:0000313" key="5">
    <source>
        <dbReference type="Proteomes" id="UP001596456"/>
    </source>
</evidence>
<comment type="caution">
    <text evidence="4">The sequence shown here is derived from an EMBL/GenBank/DDBJ whole genome shotgun (WGS) entry which is preliminary data.</text>
</comment>
<dbReference type="InterPro" id="IPR011234">
    <property type="entry name" value="Fumarylacetoacetase-like_C"/>
</dbReference>
<sequence length="241" mass="25580">MQTSTQTLPVQPLFDQGPRPTLPVAGHAGRFPVRRIYCVGRNYAAHAREMGGDPEREPPFFFQKPADAVVADGADVPYPPRTSDLQHEVELVVALGRGGRNVPVDQAGALVFAQAVGIDLTRRDLQAAARKAGKPWDTAKAFDHSAPVGLLHPTGSAGPLTRGTIRLAVNDELRQEADLADMTWSVTEVIAELSTLFELAPGDLIFTGTPSGVGPLFPGDRIDAGIAGLGTLVTRIGPPIR</sequence>
<keyword evidence="1" id="KW-0479">Metal-binding</keyword>
<protein>
    <submittedName>
        <fullName evidence="4">Fumarylacetoacetate hydrolase family protein</fullName>
    </submittedName>
</protein>
<dbReference type="EMBL" id="JBHTCM010000028">
    <property type="protein sequence ID" value="MFC7335202.1"/>
    <property type="molecule type" value="Genomic_DNA"/>
</dbReference>